<feature type="region of interest" description="Disordered" evidence="4">
    <location>
        <begin position="1"/>
        <end position="25"/>
    </location>
</feature>
<organism evidence="6">
    <name type="scientific">Chlorella variabilis</name>
    <name type="common">Green alga</name>
    <dbReference type="NCBI Taxonomy" id="554065"/>
    <lineage>
        <taxon>Eukaryota</taxon>
        <taxon>Viridiplantae</taxon>
        <taxon>Chlorophyta</taxon>
        <taxon>core chlorophytes</taxon>
        <taxon>Trebouxiophyceae</taxon>
        <taxon>Chlorellales</taxon>
        <taxon>Chlorellaceae</taxon>
        <taxon>Chlorella clade</taxon>
        <taxon>Chlorella</taxon>
    </lineage>
</organism>
<dbReference type="Gene3D" id="1.25.40.20">
    <property type="entry name" value="Ankyrin repeat-containing domain"/>
    <property type="match status" value="1"/>
</dbReference>
<dbReference type="InterPro" id="IPR036770">
    <property type="entry name" value="Ankyrin_rpt-contain_sf"/>
</dbReference>
<dbReference type="PANTHER" id="PTHR24171:SF8">
    <property type="entry name" value="BRCA1-ASSOCIATED RING DOMAIN PROTEIN 1"/>
    <property type="match status" value="1"/>
</dbReference>
<gene>
    <name evidence="5" type="ORF">CHLNCDRAFT_136398</name>
</gene>
<dbReference type="Pfam" id="PF12796">
    <property type="entry name" value="Ank_2"/>
    <property type="match status" value="1"/>
</dbReference>
<accession>E1ZK99</accession>
<dbReference type="InParanoid" id="E1ZK99"/>
<dbReference type="Proteomes" id="UP000008141">
    <property type="component" value="Unassembled WGS sequence"/>
</dbReference>
<evidence type="ECO:0000256" key="2">
    <source>
        <dbReference type="ARBA" id="ARBA00023043"/>
    </source>
</evidence>
<dbReference type="STRING" id="554065.E1ZK99"/>
<dbReference type="GO" id="GO:0085020">
    <property type="term" value="P:protein K6-linked ubiquitination"/>
    <property type="evidence" value="ECO:0007669"/>
    <property type="project" value="TreeGrafter"/>
</dbReference>
<dbReference type="AlphaFoldDB" id="E1ZK99"/>
<dbReference type="PRINTS" id="PR01415">
    <property type="entry name" value="ANKYRIN"/>
</dbReference>
<feature type="compositionally biased region" description="Pro residues" evidence="4">
    <location>
        <begin position="9"/>
        <end position="25"/>
    </location>
</feature>
<keyword evidence="2 3" id="KW-0040">ANK repeat</keyword>
<dbReference type="PROSITE" id="PS50088">
    <property type="entry name" value="ANK_REPEAT"/>
    <property type="match status" value="2"/>
</dbReference>
<feature type="repeat" description="ANK" evidence="3">
    <location>
        <begin position="99"/>
        <end position="131"/>
    </location>
</feature>
<evidence type="ECO:0000256" key="1">
    <source>
        <dbReference type="ARBA" id="ARBA00022737"/>
    </source>
</evidence>
<dbReference type="PANTHER" id="PTHR24171">
    <property type="entry name" value="ANKYRIN REPEAT DOMAIN-CONTAINING PROTEIN 39-RELATED"/>
    <property type="match status" value="1"/>
</dbReference>
<feature type="repeat" description="ANK" evidence="3">
    <location>
        <begin position="64"/>
        <end position="96"/>
    </location>
</feature>
<dbReference type="PROSITE" id="PS50297">
    <property type="entry name" value="ANK_REP_REGION"/>
    <property type="match status" value="2"/>
</dbReference>
<dbReference type="GeneID" id="17353105"/>
<dbReference type="InterPro" id="IPR002110">
    <property type="entry name" value="Ankyrin_rpt"/>
</dbReference>
<proteinExistence type="predicted"/>
<keyword evidence="1" id="KW-0677">Repeat</keyword>
<name>E1ZK99_CHLVA</name>
<dbReference type="SUPFAM" id="SSF48403">
    <property type="entry name" value="Ankyrin repeat"/>
    <property type="match status" value="1"/>
</dbReference>
<reference evidence="5 6" key="1">
    <citation type="journal article" date="2010" name="Plant Cell">
        <title>The Chlorella variabilis NC64A genome reveals adaptation to photosymbiosis, coevolution with viruses, and cryptic sex.</title>
        <authorList>
            <person name="Blanc G."/>
            <person name="Duncan G."/>
            <person name="Agarkova I."/>
            <person name="Borodovsky M."/>
            <person name="Gurnon J."/>
            <person name="Kuo A."/>
            <person name="Lindquist E."/>
            <person name="Lucas S."/>
            <person name="Pangilinan J."/>
            <person name="Polle J."/>
            <person name="Salamov A."/>
            <person name="Terry A."/>
            <person name="Yamada T."/>
            <person name="Dunigan D.D."/>
            <person name="Grigoriev I.V."/>
            <person name="Claverie J.M."/>
            <person name="Van Etten J.L."/>
        </authorList>
    </citation>
    <scope>NUCLEOTIDE SEQUENCE [LARGE SCALE GENOMIC DNA]</scope>
    <source>
        <strain evidence="5 6">NC64A</strain>
    </source>
</reference>
<dbReference type="GO" id="GO:0004842">
    <property type="term" value="F:ubiquitin-protein transferase activity"/>
    <property type="evidence" value="ECO:0007669"/>
    <property type="project" value="TreeGrafter"/>
</dbReference>
<evidence type="ECO:0000313" key="6">
    <source>
        <dbReference type="Proteomes" id="UP000008141"/>
    </source>
</evidence>
<dbReference type="KEGG" id="cvr:CHLNCDRAFT_136398"/>
<dbReference type="OrthoDB" id="194358at2759"/>
<keyword evidence="6" id="KW-1185">Reference proteome</keyword>
<evidence type="ECO:0000256" key="3">
    <source>
        <dbReference type="PROSITE-ProRule" id="PRU00023"/>
    </source>
</evidence>
<sequence>MASGQAGPPSTPDPPGGPAAVPPAPAPTVLSQAVLAACERGDTLATLALFDQEGYLSIDTRSLYQSTLLHTAAKRGHVEVARQLLARGAQVNCLDYGGIRRSPLHWACHGGHVAMVEILLEAGADTTADGRSWSKLVQGQRCGSLIPKDQPTESVESVCRNNAVRLALTRPDWSPSLNGMWPQRFKEAAQTLLLASACSRSCCEEASGCSSGSPRGGGLPLGRDTLLEVLQRAAYPISAWM</sequence>
<evidence type="ECO:0000256" key="4">
    <source>
        <dbReference type="SAM" id="MobiDB-lite"/>
    </source>
</evidence>
<dbReference type="RefSeq" id="XP_005845758.1">
    <property type="nucleotide sequence ID" value="XM_005845696.1"/>
</dbReference>
<dbReference type="SMART" id="SM00248">
    <property type="entry name" value="ANK"/>
    <property type="match status" value="2"/>
</dbReference>
<dbReference type="EMBL" id="GL433850">
    <property type="protein sequence ID" value="EFN53656.1"/>
    <property type="molecule type" value="Genomic_DNA"/>
</dbReference>
<protein>
    <submittedName>
        <fullName evidence="5">Uncharacterized protein</fullName>
    </submittedName>
</protein>
<evidence type="ECO:0000313" key="5">
    <source>
        <dbReference type="EMBL" id="EFN53656.1"/>
    </source>
</evidence>